<protein>
    <submittedName>
        <fullName evidence="1">Uncharacterized protein</fullName>
    </submittedName>
</protein>
<organism evidence="1">
    <name type="scientific">Absidia glauca</name>
    <name type="common">Pin mould</name>
    <dbReference type="NCBI Taxonomy" id="4829"/>
    <lineage>
        <taxon>Eukaryota</taxon>
        <taxon>Fungi</taxon>
        <taxon>Fungi incertae sedis</taxon>
        <taxon>Mucoromycota</taxon>
        <taxon>Mucoromycotina</taxon>
        <taxon>Mucoromycetes</taxon>
        <taxon>Mucorales</taxon>
        <taxon>Cunninghamellaceae</taxon>
        <taxon>Absidia</taxon>
    </lineage>
</organism>
<name>A0A168KJD5_ABSGL</name>
<evidence type="ECO:0000313" key="2">
    <source>
        <dbReference type="Proteomes" id="UP000078561"/>
    </source>
</evidence>
<sequence>MKSLWIHCCPIKLLNLQRSFFVTPSPPPILRLFGGQLVMGKRTHRSAIYSQDDGTGNFKAHIFQDYTNSYEAQYSTEHTIPGVTQETAHDHDASFNFIRHVPILLRYPISVTKQSGPSYDMNKTTIKASSRQCNLFQWNPPDLTSWNISFVCVCRSLTHLFWHPLAYLHL</sequence>
<gene>
    <name evidence="1" type="primary">ABSGL_00042.1 scaffold 129</name>
</gene>
<reference evidence="1" key="1">
    <citation type="submission" date="2016-04" db="EMBL/GenBank/DDBJ databases">
        <authorList>
            <person name="Evans L.H."/>
            <person name="Alamgir A."/>
            <person name="Owens N."/>
            <person name="Weber N.D."/>
            <person name="Virtaneva K."/>
            <person name="Barbian K."/>
            <person name="Babar A."/>
            <person name="Rosenke K."/>
        </authorList>
    </citation>
    <scope>NUCLEOTIDE SEQUENCE [LARGE SCALE GENOMIC DNA]</scope>
    <source>
        <strain evidence="1">CBS 101.48</strain>
    </source>
</reference>
<dbReference type="AlphaFoldDB" id="A0A168KJD5"/>
<accession>A0A168KJD5</accession>
<evidence type="ECO:0000313" key="1">
    <source>
        <dbReference type="EMBL" id="SAL94756.1"/>
    </source>
</evidence>
<dbReference type="EMBL" id="LT549931">
    <property type="protein sequence ID" value="SAL94756.1"/>
    <property type="molecule type" value="Genomic_DNA"/>
</dbReference>
<dbReference type="InParanoid" id="A0A168KJD5"/>
<proteinExistence type="predicted"/>
<dbReference type="Proteomes" id="UP000078561">
    <property type="component" value="Unassembled WGS sequence"/>
</dbReference>
<keyword evidence="2" id="KW-1185">Reference proteome</keyword>